<evidence type="ECO:0008006" key="3">
    <source>
        <dbReference type="Google" id="ProtNLM"/>
    </source>
</evidence>
<keyword evidence="2" id="KW-1185">Reference proteome</keyword>
<dbReference type="EMBL" id="JBHUMY010000023">
    <property type="protein sequence ID" value="MFD2662122.1"/>
    <property type="molecule type" value="Genomic_DNA"/>
</dbReference>
<gene>
    <name evidence="1" type="ORF">ACFSW5_17845</name>
</gene>
<name>A0ABW5R0N2_9BACL</name>
<reference evidence="2" key="1">
    <citation type="journal article" date="2019" name="Int. J. Syst. Evol. Microbiol.">
        <title>The Global Catalogue of Microorganisms (GCM) 10K type strain sequencing project: providing services to taxonomists for standard genome sequencing and annotation.</title>
        <authorList>
            <consortium name="The Broad Institute Genomics Platform"/>
            <consortium name="The Broad Institute Genome Sequencing Center for Infectious Disease"/>
            <person name="Wu L."/>
            <person name="Ma J."/>
        </authorList>
    </citation>
    <scope>NUCLEOTIDE SEQUENCE [LARGE SCALE GENOMIC DNA]</scope>
    <source>
        <strain evidence="2">TISTR 1827</strain>
    </source>
</reference>
<evidence type="ECO:0000313" key="1">
    <source>
        <dbReference type="EMBL" id="MFD2662122.1"/>
    </source>
</evidence>
<dbReference type="Proteomes" id="UP001597493">
    <property type="component" value="Unassembled WGS sequence"/>
</dbReference>
<proteinExistence type="predicted"/>
<accession>A0ABW5R0N2</accession>
<dbReference type="RefSeq" id="WP_379275924.1">
    <property type="nucleotide sequence ID" value="NZ_JBHUGT010000023.1"/>
</dbReference>
<protein>
    <recommendedName>
        <fullName evidence="3">DUF2140 family protein</fullName>
    </recommendedName>
</protein>
<evidence type="ECO:0000313" key="2">
    <source>
        <dbReference type="Proteomes" id="UP001597493"/>
    </source>
</evidence>
<comment type="caution">
    <text evidence="1">The sequence shown here is derived from an EMBL/GenBank/DDBJ whole genome shotgun (WGS) entry which is preliminary data.</text>
</comment>
<organism evidence="1 2">
    <name type="scientific">Paenibacillus thailandensis</name>
    <dbReference type="NCBI Taxonomy" id="393250"/>
    <lineage>
        <taxon>Bacteria</taxon>
        <taxon>Bacillati</taxon>
        <taxon>Bacillota</taxon>
        <taxon>Bacilli</taxon>
        <taxon>Bacillales</taxon>
        <taxon>Paenibacillaceae</taxon>
        <taxon>Paenibacillus</taxon>
    </lineage>
</organism>
<sequence length="183" mass="20331">MSRTVRRLVAAFAVALVLAGGAALWLKSYVAPREALDLSYEGIDVKRKLLDMAARLEPMLILTEEDVNNLIKMELSKQGDAADSRIRIDGARFELQEGKLTAHLNVTYRNALPIGAVAVFRLSWEPPNIVLAPESVKVRDIRLPAGLADTRIIELPSEGIVRIKDVDFDRDRIKIGFAIPNIF</sequence>